<feature type="region of interest" description="Disordered" evidence="1">
    <location>
        <begin position="1"/>
        <end position="63"/>
    </location>
</feature>
<feature type="compositionally biased region" description="Polar residues" evidence="1">
    <location>
        <begin position="26"/>
        <end position="51"/>
    </location>
</feature>
<comment type="caution">
    <text evidence="2">The sequence shown here is derived from an EMBL/GenBank/DDBJ whole genome shotgun (WGS) entry which is preliminary data.</text>
</comment>
<dbReference type="EMBL" id="SZYD01000009">
    <property type="protein sequence ID" value="KAD5318148.1"/>
    <property type="molecule type" value="Genomic_DNA"/>
</dbReference>
<accession>A0A5N6NWF8</accession>
<dbReference type="AlphaFoldDB" id="A0A5N6NWF8"/>
<sequence>MGRERKSTPVIPSPPPTKHLRKAPLNQRTSSGNAQGQASSTEIVQVPQGKTPTGPMAPPTELRLDTSGVTKHELYLLWCMIHLEPKPNFGHFICHKVLQASEAKAHDICKHFVVHKHQHHKLFLAESVQETNWLLKRNIDVTDEEATRHIESHYLDNDLEEPVNQDSTNQQMDHDTHLNTMDTRLIALQAVVNLM</sequence>
<reference evidence="2 3" key="1">
    <citation type="submission" date="2019-05" db="EMBL/GenBank/DDBJ databases">
        <title>Mikania micrantha, genome provides insights into the molecular mechanism of rapid growth.</title>
        <authorList>
            <person name="Liu B."/>
        </authorList>
    </citation>
    <scope>NUCLEOTIDE SEQUENCE [LARGE SCALE GENOMIC DNA]</scope>
    <source>
        <strain evidence="2">NLD-2019</strain>
        <tissue evidence="2">Leaf</tissue>
    </source>
</reference>
<keyword evidence="3" id="KW-1185">Reference proteome</keyword>
<evidence type="ECO:0000256" key="1">
    <source>
        <dbReference type="SAM" id="MobiDB-lite"/>
    </source>
</evidence>
<organism evidence="2 3">
    <name type="scientific">Mikania micrantha</name>
    <name type="common">bitter vine</name>
    <dbReference type="NCBI Taxonomy" id="192012"/>
    <lineage>
        <taxon>Eukaryota</taxon>
        <taxon>Viridiplantae</taxon>
        <taxon>Streptophyta</taxon>
        <taxon>Embryophyta</taxon>
        <taxon>Tracheophyta</taxon>
        <taxon>Spermatophyta</taxon>
        <taxon>Magnoliopsida</taxon>
        <taxon>eudicotyledons</taxon>
        <taxon>Gunneridae</taxon>
        <taxon>Pentapetalae</taxon>
        <taxon>asterids</taxon>
        <taxon>campanulids</taxon>
        <taxon>Asterales</taxon>
        <taxon>Asteraceae</taxon>
        <taxon>Asteroideae</taxon>
        <taxon>Heliantheae alliance</taxon>
        <taxon>Eupatorieae</taxon>
        <taxon>Mikania</taxon>
    </lineage>
</organism>
<gene>
    <name evidence="2" type="ORF">E3N88_18094</name>
</gene>
<protein>
    <submittedName>
        <fullName evidence="2">Uncharacterized protein</fullName>
    </submittedName>
</protein>
<proteinExistence type="predicted"/>
<evidence type="ECO:0000313" key="2">
    <source>
        <dbReference type="EMBL" id="KAD5318148.1"/>
    </source>
</evidence>
<name>A0A5N6NWF8_9ASTR</name>
<evidence type="ECO:0000313" key="3">
    <source>
        <dbReference type="Proteomes" id="UP000326396"/>
    </source>
</evidence>
<dbReference type="Proteomes" id="UP000326396">
    <property type="component" value="Linkage Group LG17"/>
</dbReference>